<dbReference type="STRING" id="456900.A0A151IBN9"/>
<dbReference type="InterPro" id="IPR051703">
    <property type="entry name" value="NF-kappa-B_Signaling_Reg"/>
</dbReference>
<reference evidence="2 3" key="1">
    <citation type="submission" date="2016-03" db="EMBL/GenBank/DDBJ databases">
        <title>Cyphomyrmex costatus WGS genome.</title>
        <authorList>
            <person name="Nygaard S."/>
            <person name="Hu H."/>
            <person name="Boomsma J."/>
            <person name="Zhang G."/>
        </authorList>
    </citation>
    <scope>NUCLEOTIDE SEQUENCE [LARGE SCALE GENOMIC DNA]</scope>
    <source>
        <strain evidence="2">MS0001</strain>
        <tissue evidence="2">Whole body</tissue>
    </source>
</reference>
<dbReference type="InterPro" id="IPR011335">
    <property type="entry name" value="Restrct_endonuc-II-like"/>
</dbReference>
<name>A0A151IBN9_9HYME</name>
<sequence length="187" mass="21184">MEELFENGRNWKEIECNTKKQSDSEFWLSLRKVMLTASNFGTVSRKRPTTSCAMLVKNILFPPIIDTAAMKYGRDMEEMAKQNLSEILKKDIKPCGLFIDPDNPWLGASPDGLHDEDGLVQIKCPLTAENLTAEKAVRTLPHLKGIFDKKKSKFNESKSSILLSNTGSNEHNAAYLLHFHNMDAKKR</sequence>
<protein>
    <recommendedName>
        <fullName evidence="1">YqaJ viral recombinase domain-containing protein</fullName>
    </recommendedName>
</protein>
<dbReference type="SUPFAM" id="SSF52980">
    <property type="entry name" value="Restriction endonuclease-like"/>
    <property type="match status" value="1"/>
</dbReference>
<dbReference type="Gene3D" id="3.90.320.10">
    <property type="match status" value="1"/>
</dbReference>
<evidence type="ECO:0000313" key="2">
    <source>
        <dbReference type="EMBL" id="KYM97059.1"/>
    </source>
</evidence>
<organism evidence="2 3">
    <name type="scientific">Cyphomyrmex costatus</name>
    <dbReference type="NCBI Taxonomy" id="456900"/>
    <lineage>
        <taxon>Eukaryota</taxon>
        <taxon>Metazoa</taxon>
        <taxon>Ecdysozoa</taxon>
        <taxon>Arthropoda</taxon>
        <taxon>Hexapoda</taxon>
        <taxon>Insecta</taxon>
        <taxon>Pterygota</taxon>
        <taxon>Neoptera</taxon>
        <taxon>Endopterygota</taxon>
        <taxon>Hymenoptera</taxon>
        <taxon>Apocrita</taxon>
        <taxon>Aculeata</taxon>
        <taxon>Formicoidea</taxon>
        <taxon>Formicidae</taxon>
        <taxon>Myrmicinae</taxon>
        <taxon>Cyphomyrmex</taxon>
    </lineage>
</organism>
<dbReference type="InterPro" id="IPR011604">
    <property type="entry name" value="PDDEXK-like_dom_sf"/>
</dbReference>
<evidence type="ECO:0000259" key="1">
    <source>
        <dbReference type="Pfam" id="PF09588"/>
    </source>
</evidence>
<dbReference type="PANTHER" id="PTHR46609:SF8">
    <property type="entry name" value="YQAJ VIRAL RECOMBINASE DOMAIN-CONTAINING PROTEIN"/>
    <property type="match status" value="1"/>
</dbReference>
<dbReference type="InterPro" id="IPR019080">
    <property type="entry name" value="YqaJ_viral_recombinase"/>
</dbReference>
<dbReference type="PANTHER" id="PTHR46609">
    <property type="entry name" value="EXONUCLEASE, PHAGE-TYPE/RECB, C-TERMINAL DOMAIN-CONTAINING PROTEIN"/>
    <property type="match status" value="1"/>
</dbReference>
<feature type="domain" description="YqaJ viral recombinase" evidence="1">
    <location>
        <begin position="27"/>
        <end position="135"/>
    </location>
</feature>
<evidence type="ECO:0000313" key="3">
    <source>
        <dbReference type="Proteomes" id="UP000078542"/>
    </source>
</evidence>
<dbReference type="Proteomes" id="UP000078542">
    <property type="component" value="Unassembled WGS sequence"/>
</dbReference>
<dbReference type="EMBL" id="KQ978086">
    <property type="protein sequence ID" value="KYM97059.1"/>
    <property type="molecule type" value="Genomic_DNA"/>
</dbReference>
<dbReference type="GO" id="GO:0006281">
    <property type="term" value="P:DNA repair"/>
    <property type="evidence" value="ECO:0007669"/>
    <property type="project" value="UniProtKB-ARBA"/>
</dbReference>
<dbReference type="AlphaFoldDB" id="A0A151IBN9"/>
<keyword evidence="3" id="KW-1185">Reference proteome</keyword>
<proteinExistence type="predicted"/>
<accession>A0A151IBN9</accession>
<gene>
    <name evidence="2" type="ORF">ALC62_12260</name>
</gene>
<dbReference type="Pfam" id="PF09588">
    <property type="entry name" value="YqaJ"/>
    <property type="match status" value="1"/>
</dbReference>
<dbReference type="CDD" id="cd22343">
    <property type="entry name" value="PDDEXK_lambda_exonuclease-like"/>
    <property type="match status" value="1"/>
</dbReference>